<dbReference type="GO" id="GO:0005615">
    <property type="term" value="C:extracellular space"/>
    <property type="evidence" value="ECO:0007669"/>
    <property type="project" value="InterPro"/>
</dbReference>
<dbReference type="OrthoDB" id="671595at2759"/>
<evidence type="ECO:0000256" key="2">
    <source>
        <dbReference type="ARBA" id="ARBA00022690"/>
    </source>
</evidence>
<dbReference type="InterPro" id="IPR023796">
    <property type="entry name" value="Serpin_dom"/>
</dbReference>
<dbReference type="RefSeq" id="XP_030375428.1">
    <property type="nucleotide sequence ID" value="XM_030519568.1"/>
</dbReference>
<evidence type="ECO:0000256" key="5">
    <source>
        <dbReference type="SAM" id="SignalP"/>
    </source>
</evidence>
<dbReference type="AlphaFoldDB" id="A0A6J2TJW4"/>
<gene>
    <name evidence="8" type="primary">LOC115624741</name>
</gene>
<sequence>MLVALLATIFVLGLAQADLFASLLYSELAMQENRDNVVISPSALRSALGMAYIGAEGEAAADLKHVMYLHGDTKNMVLDDFDRDLNIHTPYVELKLAYRLYVHHNFPIQGAYQSLAIKHFRTAAENVNFDHAEAAAKHMSAYIEAHTAHKFKDTIQPVDIGTHTKLFLTTGFYFNGKWERPFGKISIRRPFYFTPSDHVPVMMYGKTDELLCGDLPDWDAKGVEIPYRTSNLSMLIILPNQRTENLRDLEKAIRTTDFRTVNNRFERAIVHIEMPQFRVEYQIKLNEVLHAMGLKSLFTNPDFGSLSHKPGLRISTIKQKGIIDVNIATNDEVHADLEVNLNNTPKNFIVDHQFMYIIKDPYMVYFVGRVLKLQ</sequence>
<dbReference type="SMART" id="SM00093">
    <property type="entry name" value="SERPIN"/>
    <property type="match status" value="1"/>
</dbReference>
<feature type="signal peptide" evidence="5">
    <location>
        <begin position="1"/>
        <end position="17"/>
    </location>
</feature>
<evidence type="ECO:0000256" key="3">
    <source>
        <dbReference type="ARBA" id="ARBA00022900"/>
    </source>
</evidence>
<evidence type="ECO:0000313" key="7">
    <source>
        <dbReference type="Proteomes" id="UP000504634"/>
    </source>
</evidence>
<dbReference type="GO" id="GO:0004867">
    <property type="term" value="F:serine-type endopeptidase inhibitor activity"/>
    <property type="evidence" value="ECO:0007669"/>
    <property type="project" value="UniProtKB-KW"/>
</dbReference>
<comment type="similarity">
    <text evidence="1 4">Belongs to the serpin family.</text>
</comment>
<dbReference type="InterPro" id="IPR042178">
    <property type="entry name" value="Serpin_sf_1"/>
</dbReference>
<proteinExistence type="inferred from homology"/>
<keyword evidence="5" id="KW-0732">Signal</keyword>
<keyword evidence="7" id="KW-1185">Reference proteome</keyword>
<keyword evidence="2 8" id="KW-0646">Protease inhibitor</keyword>
<dbReference type="InterPro" id="IPR042185">
    <property type="entry name" value="Serpin_sf_2"/>
</dbReference>
<dbReference type="InterPro" id="IPR036186">
    <property type="entry name" value="Serpin_sf"/>
</dbReference>
<organism evidence="7 8">
    <name type="scientific">Drosophila lebanonensis</name>
    <name type="common">Fruit fly</name>
    <name type="synonym">Scaptodrosophila lebanonensis</name>
    <dbReference type="NCBI Taxonomy" id="7225"/>
    <lineage>
        <taxon>Eukaryota</taxon>
        <taxon>Metazoa</taxon>
        <taxon>Ecdysozoa</taxon>
        <taxon>Arthropoda</taxon>
        <taxon>Hexapoda</taxon>
        <taxon>Insecta</taxon>
        <taxon>Pterygota</taxon>
        <taxon>Neoptera</taxon>
        <taxon>Endopterygota</taxon>
        <taxon>Diptera</taxon>
        <taxon>Brachycera</taxon>
        <taxon>Muscomorpha</taxon>
        <taxon>Ephydroidea</taxon>
        <taxon>Drosophilidae</taxon>
        <taxon>Scaptodrosophila</taxon>
    </lineage>
</organism>
<keyword evidence="3 8" id="KW-0722">Serine protease inhibitor</keyword>
<accession>A0A6J2TJW4</accession>
<dbReference type="InterPro" id="IPR000215">
    <property type="entry name" value="Serpin_fam"/>
</dbReference>
<protein>
    <submittedName>
        <fullName evidence="8">Serine protease inhibitor 42Dd-like</fullName>
    </submittedName>
</protein>
<dbReference type="Gene3D" id="3.30.497.10">
    <property type="entry name" value="Antithrombin, subunit I, domain 2"/>
    <property type="match status" value="1"/>
</dbReference>
<feature type="domain" description="Serpin" evidence="6">
    <location>
        <begin position="22"/>
        <end position="373"/>
    </location>
</feature>
<evidence type="ECO:0000259" key="6">
    <source>
        <dbReference type="SMART" id="SM00093"/>
    </source>
</evidence>
<dbReference type="SUPFAM" id="SSF56574">
    <property type="entry name" value="Serpins"/>
    <property type="match status" value="1"/>
</dbReference>
<dbReference type="PANTHER" id="PTHR11461:SF211">
    <property type="entry name" value="GH10112P-RELATED"/>
    <property type="match status" value="1"/>
</dbReference>
<feature type="chain" id="PRO_5026765692" evidence="5">
    <location>
        <begin position="18"/>
        <end position="374"/>
    </location>
</feature>
<evidence type="ECO:0000256" key="4">
    <source>
        <dbReference type="RuleBase" id="RU000411"/>
    </source>
</evidence>
<evidence type="ECO:0000256" key="1">
    <source>
        <dbReference type="ARBA" id="ARBA00009500"/>
    </source>
</evidence>
<dbReference type="Gene3D" id="2.30.39.10">
    <property type="entry name" value="Alpha-1-antitrypsin, domain 1"/>
    <property type="match status" value="1"/>
</dbReference>
<dbReference type="Proteomes" id="UP000504634">
    <property type="component" value="Unplaced"/>
</dbReference>
<dbReference type="PANTHER" id="PTHR11461">
    <property type="entry name" value="SERINE PROTEASE INHIBITOR, SERPIN"/>
    <property type="match status" value="1"/>
</dbReference>
<dbReference type="Pfam" id="PF00079">
    <property type="entry name" value="Serpin"/>
    <property type="match status" value="1"/>
</dbReference>
<reference evidence="8" key="1">
    <citation type="submission" date="2025-08" db="UniProtKB">
        <authorList>
            <consortium name="RefSeq"/>
        </authorList>
    </citation>
    <scope>IDENTIFICATION</scope>
    <source>
        <strain evidence="8">11010-0011.00</strain>
        <tissue evidence="8">Whole body</tissue>
    </source>
</reference>
<dbReference type="GeneID" id="115624741"/>
<evidence type="ECO:0000313" key="8">
    <source>
        <dbReference type="RefSeq" id="XP_030375428.1"/>
    </source>
</evidence>
<name>A0A6J2TJW4_DROLE</name>